<accession>R7QU17</accession>
<dbReference type="Pfam" id="PF00439">
    <property type="entry name" value="Bromodomain"/>
    <property type="match status" value="1"/>
</dbReference>
<keyword evidence="8" id="KW-1185">Reference proteome</keyword>
<dbReference type="Pfam" id="PF12047">
    <property type="entry name" value="DNMT1-RFD"/>
    <property type="match status" value="1"/>
</dbReference>
<reference evidence="8" key="1">
    <citation type="journal article" date="2013" name="Proc. Natl. Acad. Sci. U.S.A.">
        <title>Genome structure and metabolic features in the red seaweed Chondrus crispus shed light on evolution of the Archaeplastida.</title>
        <authorList>
            <person name="Collen J."/>
            <person name="Porcel B."/>
            <person name="Carre W."/>
            <person name="Ball S.G."/>
            <person name="Chaparro C."/>
            <person name="Tonon T."/>
            <person name="Barbeyron T."/>
            <person name="Michel G."/>
            <person name="Noel B."/>
            <person name="Valentin K."/>
            <person name="Elias M."/>
            <person name="Artiguenave F."/>
            <person name="Arun A."/>
            <person name="Aury J.M."/>
            <person name="Barbosa-Neto J.F."/>
            <person name="Bothwell J.H."/>
            <person name="Bouget F.Y."/>
            <person name="Brillet L."/>
            <person name="Cabello-Hurtado F."/>
            <person name="Capella-Gutierrez S."/>
            <person name="Charrier B."/>
            <person name="Cladiere L."/>
            <person name="Cock J.M."/>
            <person name="Coelho S.M."/>
            <person name="Colleoni C."/>
            <person name="Czjzek M."/>
            <person name="Da Silva C."/>
            <person name="Delage L."/>
            <person name="Denoeud F."/>
            <person name="Deschamps P."/>
            <person name="Dittami S.M."/>
            <person name="Gabaldon T."/>
            <person name="Gachon C.M."/>
            <person name="Groisillier A."/>
            <person name="Herve C."/>
            <person name="Jabbari K."/>
            <person name="Katinka M."/>
            <person name="Kloareg B."/>
            <person name="Kowalczyk N."/>
            <person name="Labadie K."/>
            <person name="Leblanc C."/>
            <person name="Lopez P.J."/>
            <person name="McLachlan D.H."/>
            <person name="Meslet-Cladiere L."/>
            <person name="Moustafa A."/>
            <person name="Nehr Z."/>
            <person name="Nyvall Collen P."/>
            <person name="Panaud O."/>
            <person name="Partensky F."/>
            <person name="Poulain J."/>
            <person name="Rensing S.A."/>
            <person name="Rousvoal S."/>
            <person name="Samson G."/>
            <person name="Symeonidi A."/>
            <person name="Weissenbach J."/>
            <person name="Zambounis A."/>
            <person name="Wincker P."/>
            <person name="Boyen C."/>
        </authorList>
    </citation>
    <scope>NUCLEOTIDE SEQUENCE [LARGE SCALE GENOMIC DNA]</scope>
    <source>
        <strain evidence="8">cv. Stackhouse</strain>
    </source>
</reference>
<dbReference type="EMBL" id="HG002260">
    <property type="protein sequence ID" value="CDF40860.1"/>
    <property type="molecule type" value="Genomic_DNA"/>
</dbReference>
<dbReference type="Gene3D" id="1.20.920.10">
    <property type="entry name" value="Bromodomain-like"/>
    <property type="match status" value="1"/>
</dbReference>
<evidence type="ECO:0000256" key="1">
    <source>
        <dbReference type="ARBA" id="ARBA00004123"/>
    </source>
</evidence>
<protein>
    <recommendedName>
        <fullName evidence="6">Bromo domain-containing protein</fullName>
    </recommendedName>
</protein>
<dbReference type="AlphaFoldDB" id="R7QU17"/>
<comment type="subcellular location">
    <subcellularLocation>
        <location evidence="1">Nucleus</location>
    </subcellularLocation>
</comment>
<dbReference type="PANTHER" id="PTHR45926">
    <property type="entry name" value="OSJNBA0053K19.4 PROTEIN"/>
    <property type="match status" value="1"/>
</dbReference>
<keyword evidence="3" id="KW-0539">Nucleus</keyword>
<dbReference type="GO" id="GO:0005634">
    <property type="term" value="C:nucleus"/>
    <property type="evidence" value="ECO:0007669"/>
    <property type="project" value="UniProtKB-SubCell"/>
</dbReference>
<proteinExistence type="predicted"/>
<feature type="compositionally biased region" description="Basic residues" evidence="5">
    <location>
        <begin position="367"/>
        <end position="379"/>
    </location>
</feature>
<dbReference type="PROSITE" id="PS50014">
    <property type="entry name" value="BROMODOMAIN_2"/>
    <property type="match status" value="1"/>
</dbReference>
<evidence type="ECO:0000259" key="6">
    <source>
        <dbReference type="PROSITE" id="PS50014"/>
    </source>
</evidence>
<dbReference type="InterPro" id="IPR022702">
    <property type="entry name" value="Cytosine_MeTrfase1_RFD"/>
</dbReference>
<dbReference type="SMART" id="SM00297">
    <property type="entry name" value="BROMO"/>
    <property type="match status" value="1"/>
</dbReference>
<dbReference type="RefSeq" id="XP_005711154.1">
    <property type="nucleotide sequence ID" value="XM_005711097.1"/>
</dbReference>
<dbReference type="OrthoDB" id="2798at2759"/>
<evidence type="ECO:0000313" key="7">
    <source>
        <dbReference type="EMBL" id="CDF40860.1"/>
    </source>
</evidence>
<dbReference type="Proteomes" id="UP000012073">
    <property type="component" value="Unassembled WGS sequence"/>
</dbReference>
<feature type="region of interest" description="Disordered" evidence="5">
    <location>
        <begin position="352"/>
        <end position="408"/>
    </location>
</feature>
<evidence type="ECO:0000256" key="3">
    <source>
        <dbReference type="ARBA" id="ARBA00023242"/>
    </source>
</evidence>
<feature type="compositionally biased region" description="Low complexity" evidence="5">
    <location>
        <begin position="380"/>
        <end position="391"/>
    </location>
</feature>
<dbReference type="GeneID" id="17318870"/>
<dbReference type="InterPro" id="IPR018359">
    <property type="entry name" value="Bromodomain_CS"/>
</dbReference>
<gene>
    <name evidence="7" type="ORF">CHC_T00007497001</name>
</gene>
<sequence>MTEFVSEKETPSLYNLSYDDENVPQRELTDFMVTTGDDKVSICCLDDRRSTDGDVIARGSVLANGKSLRVKTAPLIEWCIEYGNTPHLWVRSAAVWYRLTKPAKEYARTHELARRRFELCSRIFILGTTMSSKETTYNMITSLLQAPYLKMKGYSEKELLSEKDFILAQIKNLNDPALAAMTFIKELRDKQPGMGKKLGLSKKNSSSSLSIGSGSTPSYLGEWTPSGNLDREGNTRLLKRAEKALNQIYKQKNAWPFRDPVNPKTDGCPDYLDRIPHPMDYGTIKAKFTKGAYSTALDVAKDVRQVATNCREYNGNSHEFAISATELEQKFENLIRGGEDAELAAMNKRLASKKRKAAELPPSGKGSGKKSLKHARKNSKSSSLDVSPSRDSSVKGSESSSAQKPCARTNPDVCEKFQIAGSKYCSDECGLLVARKRVAEMSKAGYSVEEYVKSCLTKALVHSRS</sequence>
<dbReference type="Gramene" id="CDF40860">
    <property type="protein sequence ID" value="CDF40860"/>
    <property type="gene ID" value="CHC_T00007497001"/>
</dbReference>
<dbReference type="KEGG" id="ccp:CHC_T00007497001"/>
<keyword evidence="2 4" id="KW-0103">Bromodomain</keyword>
<dbReference type="SUPFAM" id="SSF47370">
    <property type="entry name" value="Bromodomain"/>
    <property type="match status" value="1"/>
</dbReference>
<evidence type="ECO:0000256" key="5">
    <source>
        <dbReference type="SAM" id="MobiDB-lite"/>
    </source>
</evidence>
<evidence type="ECO:0000313" key="8">
    <source>
        <dbReference type="Proteomes" id="UP000012073"/>
    </source>
</evidence>
<dbReference type="PRINTS" id="PR00503">
    <property type="entry name" value="BROMODOMAIN"/>
</dbReference>
<dbReference type="STRING" id="2769.R7QU17"/>
<evidence type="ECO:0000256" key="4">
    <source>
        <dbReference type="PROSITE-ProRule" id="PRU00035"/>
    </source>
</evidence>
<feature type="compositionally biased region" description="Low complexity" evidence="5">
    <location>
        <begin position="195"/>
        <end position="213"/>
    </location>
</feature>
<dbReference type="PROSITE" id="PS00633">
    <property type="entry name" value="BROMODOMAIN_1"/>
    <property type="match status" value="1"/>
</dbReference>
<organism evidence="7 8">
    <name type="scientific">Chondrus crispus</name>
    <name type="common">Carrageen Irish moss</name>
    <name type="synonym">Polymorpha crispa</name>
    <dbReference type="NCBI Taxonomy" id="2769"/>
    <lineage>
        <taxon>Eukaryota</taxon>
        <taxon>Rhodophyta</taxon>
        <taxon>Florideophyceae</taxon>
        <taxon>Rhodymeniophycidae</taxon>
        <taxon>Gigartinales</taxon>
        <taxon>Gigartinaceae</taxon>
        <taxon>Chondrus</taxon>
    </lineage>
</organism>
<feature type="region of interest" description="Disordered" evidence="5">
    <location>
        <begin position="194"/>
        <end position="213"/>
    </location>
</feature>
<dbReference type="InterPro" id="IPR001487">
    <property type="entry name" value="Bromodomain"/>
</dbReference>
<dbReference type="InterPro" id="IPR036427">
    <property type="entry name" value="Bromodomain-like_sf"/>
</dbReference>
<feature type="domain" description="Bromo" evidence="6">
    <location>
        <begin position="249"/>
        <end position="321"/>
    </location>
</feature>
<name>R7QU17_CHOCR</name>
<evidence type="ECO:0000256" key="2">
    <source>
        <dbReference type="ARBA" id="ARBA00023117"/>
    </source>
</evidence>
<dbReference type="OMA" id="HERRDWR"/>